<proteinExistence type="predicted"/>
<name>B9T8I8_RICCO</name>
<reference evidence="2" key="1">
    <citation type="journal article" date="2010" name="Nat. Biotechnol.">
        <title>Draft genome sequence of the oilseed species Ricinus communis.</title>
        <authorList>
            <person name="Chan A.P."/>
            <person name="Crabtree J."/>
            <person name="Zhao Q."/>
            <person name="Lorenzi H."/>
            <person name="Orvis J."/>
            <person name="Puiu D."/>
            <person name="Melake-Berhan A."/>
            <person name="Jones K.M."/>
            <person name="Redman J."/>
            <person name="Chen G."/>
            <person name="Cahoon E.B."/>
            <person name="Gedil M."/>
            <person name="Stanke M."/>
            <person name="Haas B.J."/>
            <person name="Wortman J.R."/>
            <person name="Fraser-Liggett C.M."/>
            <person name="Ravel J."/>
            <person name="Rabinowicz P.D."/>
        </authorList>
    </citation>
    <scope>NUCLEOTIDE SEQUENCE [LARGE SCALE GENOMIC DNA]</scope>
    <source>
        <strain evidence="2">cv. Hale</strain>
    </source>
</reference>
<dbReference type="AlphaFoldDB" id="B9T8I8"/>
<dbReference type="Pfam" id="PF14223">
    <property type="entry name" value="Retrotran_gag_2"/>
    <property type="match status" value="1"/>
</dbReference>
<dbReference type="PANTHER" id="PTHR47481:SF2">
    <property type="entry name" value="RETROTRANSPOSON GAG DOMAIN-CONTAINING PROTEIN"/>
    <property type="match status" value="1"/>
</dbReference>
<organism evidence="1 2">
    <name type="scientific">Ricinus communis</name>
    <name type="common">Castor bean</name>
    <dbReference type="NCBI Taxonomy" id="3988"/>
    <lineage>
        <taxon>Eukaryota</taxon>
        <taxon>Viridiplantae</taxon>
        <taxon>Streptophyta</taxon>
        <taxon>Embryophyta</taxon>
        <taxon>Tracheophyta</taxon>
        <taxon>Spermatophyta</taxon>
        <taxon>Magnoliopsida</taxon>
        <taxon>eudicotyledons</taxon>
        <taxon>Gunneridae</taxon>
        <taxon>Pentapetalae</taxon>
        <taxon>rosids</taxon>
        <taxon>fabids</taxon>
        <taxon>Malpighiales</taxon>
        <taxon>Euphorbiaceae</taxon>
        <taxon>Acalyphoideae</taxon>
        <taxon>Acalypheae</taxon>
        <taxon>Ricinus</taxon>
    </lineage>
</organism>
<evidence type="ECO:0000313" key="1">
    <source>
        <dbReference type="EMBL" id="EEF27825.1"/>
    </source>
</evidence>
<gene>
    <name evidence="1" type="ORF">RCOM_0021480</name>
</gene>
<protein>
    <submittedName>
        <fullName evidence="1">Uncharacterized protein</fullName>
    </submittedName>
</protein>
<sequence>MVIIRHNNHLESTTWSDKDEHWSDKEVNQAVAILPKNRRIVKKFFLKWKKEDHLLRGWIIRTLTEETLGLVIGLDSSQSVWNALKEAYAPDSQEREFTLRQQLTYLKKSNNRVYRPPPLGKKQMNIREREMYKNEYYQLCGKQGHIAKICWSLPKQSGNDELPQALAALTMDTSRLILNGIRQ</sequence>
<evidence type="ECO:0000313" key="2">
    <source>
        <dbReference type="Proteomes" id="UP000008311"/>
    </source>
</evidence>
<dbReference type="EMBL" id="EQ975072">
    <property type="protein sequence ID" value="EEF27825.1"/>
    <property type="molecule type" value="Genomic_DNA"/>
</dbReference>
<dbReference type="PANTHER" id="PTHR47481">
    <property type="match status" value="1"/>
</dbReference>
<keyword evidence="2" id="KW-1185">Reference proteome</keyword>
<dbReference type="InParanoid" id="B9T8I8"/>
<accession>B9T8I8</accession>
<dbReference type="Proteomes" id="UP000008311">
    <property type="component" value="Unassembled WGS sequence"/>
</dbReference>